<dbReference type="SUPFAM" id="SSF88713">
    <property type="entry name" value="Glycoside hydrolase/deacetylase"/>
    <property type="match status" value="1"/>
</dbReference>
<dbReference type="CDD" id="cd10936">
    <property type="entry name" value="CE4_DAC2"/>
    <property type="match status" value="1"/>
</dbReference>
<evidence type="ECO:0000313" key="3">
    <source>
        <dbReference type="Proteomes" id="UP000628854"/>
    </source>
</evidence>
<gene>
    <name evidence="2" type="ORF">GCM10011503_21650</name>
</gene>
<dbReference type="EMBL" id="BMKF01000002">
    <property type="protein sequence ID" value="GGB72647.1"/>
    <property type="molecule type" value="Genomic_DNA"/>
</dbReference>
<feature type="compositionally biased region" description="Low complexity" evidence="1">
    <location>
        <begin position="415"/>
        <end position="428"/>
    </location>
</feature>
<dbReference type="InterPro" id="IPR006837">
    <property type="entry name" value="Divergent_DAC"/>
</dbReference>
<comment type="caution">
    <text evidence="2">The sequence shown here is derived from an EMBL/GenBank/DDBJ whole genome shotgun (WGS) entry which is preliminary data.</text>
</comment>
<evidence type="ECO:0000256" key="1">
    <source>
        <dbReference type="SAM" id="MobiDB-lite"/>
    </source>
</evidence>
<accession>A0ABQ1JQM8</accession>
<feature type="region of interest" description="Disordered" evidence="1">
    <location>
        <begin position="406"/>
        <end position="438"/>
    </location>
</feature>
<dbReference type="InterPro" id="IPR011330">
    <property type="entry name" value="Glyco_hydro/deAcase_b/a-brl"/>
</dbReference>
<evidence type="ECO:0000313" key="2">
    <source>
        <dbReference type="EMBL" id="GGB72647.1"/>
    </source>
</evidence>
<organism evidence="2 3">
    <name type="scientific">Henriciella pelagia</name>
    <dbReference type="NCBI Taxonomy" id="1977912"/>
    <lineage>
        <taxon>Bacteria</taxon>
        <taxon>Pseudomonadati</taxon>
        <taxon>Pseudomonadota</taxon>
        <taxon>Alphaproteobacteria</taxon>
        <taxon>Hyphomonadales</taxon>
        <taxon>Hyphomonadaceae</taxon>
        <taxon>Henriciella</taxon>
    </lineage>
</organism>
<keyword evidence="3" id="KW-1185">Reference proteome</keyword>
<dbReference type="PANTHER" id="PTHR30105">
    <property type="entry name" value="UNCHARACTERIZED YIBQ-RELATED"/>
    <property type="match status" value="1"/>
</dbReference>
<dbReference type="PANTHER" id="PTHR30105:SF2">
    <property type="entry name" value="DIVERGENT POLYSACCHARIDE DEACETYLASE SUPERFAMILY"/>
    <property type="match status" value="1"/>
</dbReference>
<dbReference type="Gene3D" id="3.20.20.370">
    <property type="entry name" value="Glycoside hydrolase/deacetylase"/>
    <property type="match status" value="1"/>
</dbReference>
<sequence length="438" mass="45927">MGDRVVREPSPLRSGIVHTTLSFAAFSSVAAIAAAAIHFTGEPSAASPALQIALFEPTDVERPQLKTRFASNDAAVSATGTPTSAGSDLSKIYESADDEPSLGVDYNDGAVLVRASMSDSVRINGVSVSSGQSWQETREVAALPRAPINDVTERTSLGYLPKIAEDGRTPAGAYARPFANPENRPTVSIVLGGLGINYTHTKSAIEELPPEVTLSFAPSARNLQGWINQARAAGHEVLLEVPMEPYEYGRERPNAQALAVGLDEDGLTGRLDYLMSRATGYFGITNYQGSKFATDEVATAQIAAALANRGVAFVEDGSLNRSTFDDAAKSTGLRYRQANMPIDARPDGSEIENKLLELEVLALENGSSLGSGFAYPITIDILKAWTDQLGEKGIVLAPASAVTRASAKPASPEVAGDAATLDTAATGQDAKKALSTAG</sequence>
<dbReference type="RefSeq" id="WP_143434524.1">
    <property type="nucleotide sequence ID" value="NZ_BMKF01000002.1"/>
</dbReference>
<dbReference type="Pfam" id="PF04748">
    <property type="entry name" value="Polysacc_deac_2"/>
    <property type="match status" value="1"/>
</dbReference>
<name>A0ABQ1JQM8_9PROT</name>
<reference evidence="3" key="1">
    <citation type="journal article" date="2019" name="Int. J. Syst. Evol. Microbiol.">
        <title>The Global Catalogue of Microorganisms (GCM) 10K type strain sequencing project: providing services to taxonomists for standard genome sequencing and annotation.</title>
        <authorList>
            <consortium name="The Broad Institute Genomics Platform"/>
            <consortium name="The Broad Institute Genome Sequencing Center for Infectious Disease"/>
            <person name="Wu L."/>
            <person name="Ma J."/>
        </authorList>
    </citation>
    <scope>NUCLEOTIDE SEQUENCE [LARGE SCALE GENOMIC DNA]</scope>
    <source>
        <strain evidence="3">CGMCC 1.15928</strain>
    </source>
</reference>
<dbReference type="Proteomes" id="UP000628854">
    <property type="component" value="Unassembled WGS sequence"/>
</dbReference>
<protein>
    <recommendedName>
        <fullName evidence="4">Divergent polysaccharide deacetylase family protein</fullName>
    </recommendedName>
</protein>
<evidence type="ECO:0008006" key="4">
    <source>
        <dbReference type="Google" id="ProtNLM"/>
    </source>
</evidence>
<proteinExistence type="predicted"/>